<dbReference type="PROSITE" id="PS51257">
    <property type="entry name" value="PROKAR_LIPOPROTEIN"/>
    <property type="match status" value="1"/>
</dbReference>
<evidence type="ECO:0000313" key="1">
    <source>
        <dbReference type="EMBL" id="SHH33965.1"/>
    </source>
</evidence>
<dbReference type="InterPro" id="IPR027056">
    <property type="entry name" value="Gluconate_2DH_su3"/>
</dbReference>
<accession>A0A1M5S6A1</accession>
<dbReference type="RefSeq" id="WP_073136888.1">
    <property type="nucleotide sequence ID" value="NZ_FQWQ01000002.1"/>
</dbReference>
<dbReference type="Proteomes" id="UP000184212">
    <property type="component" value="Unassembled WGS sequence"/>
</dbReference>
<dbReference type="Pfam" id="PF13618">
    <property type="entry name" value="Gluconate_2-dh3"/>
    <property type="match status" value="1"/>
</dbReference>
<protein>
    <submittedName>
        <fullName evidence="1">Gluconate 2-dehydrogenase subunit 3</fullName>
    </submittedName>
</protein>
<gene>
    <name evidence="1" type="ORF">SAMN04488109_3767</name>
</gene>
<sequence>MNRRDAIARVGLILGGTVVGSQAFLSGCAKKSEVAATGSTFTPETVSFLDEVGETILPTSAASPGAKESKIGEFMKTIVSDCYEEKDQKIFMDGIGKLNEASNKKFSKDFMSLSATEKHDLLVEVDKEAKDYLASKKEEDPQHYFTLMKQLTLWGYFTSEVGSTKALRFLPVPGRYDGAYPYKKGDRAWAAT</sequence>
<dbReference type="EMBL" id="FQWQ01000002">
    <property type="protein sequence ID" value="SHH33965.1"/>
    <property type="molecule type" value="Genomic_DNA"/>
</dbReference>
<organism evidence="1 2">
    <name type="scientific">Chryseolinea serpens</name>
    <dbReference type="NCBI Taxonomy" id="947013"/>
    <lineage>
        <taxon>Bacteria</taxon>
        <taxon>Pseudomonadati</taxon>
        <taxon>Bacteroidota</taxon>
        <taxon>Cytophagia</taxon>
        <taxon>Cytophagales</taxon>
        <taxon>Fulvivirgaceae</taxon>
        <taxon>Chryseolinea</taxon>
    </lineage>
</organism>
<evidence type="ECO:0000313" key="2">
    <source>
        <dbReference type="Proteomes" id="UP000184212"/>
    </source>
</evidence>
<proteinExistence type="predicted"/>
<reference evidence="1 2" key="1">
    <citation type="submission" date="2016-11" db="EMBL/GenBank/DDBJ databases">
        <authorList>
            <person name="Jaros S."/>
            <person name="Januszkiewicz K."/>
            <person name="Wedrychowicz H."/>
        </authorList>
    </citation>
    <scope>NUCLEOTIDE SEQUENCE [LARGE SCALE GENOMIC DNA]</scope>
    <source>
        <strain evidence="1 2">DSM 24574</strain>
    </source>
</reference>
<dbReference type="AlphaFoldDB" id="A0A1M5S6A1"/>
<dbReference type="OrthoDB" id="6385145at2"/>
<name>A0A1M5S6A1_9BACT</name>
<dbReference type="STRING" id="947013.SAMN04488109_3767"/>
<keyword evidence="2" id="KW-1185">Reference proteome</keyword>